<dbReference type="InterPro" id="IPR003817">
    <property type="entry name" value="PS_Dcarbxylase"/>
</dbReference>
<keyword evidence="5" id="KW-0210">Decarboxylase</keyword>
<comment type="cofactor">
    <cofactor evidence="1">
        <name>pyruvate</name>
        <dbReference type="ChEBI" id="CHEBI:15361"/>
    </cofactor>
</comment>
<keyword evidence="8" id="KW-0456">Lyase</keyword>
<evidence type="ECO:0000256" key="1">
    <source>
        <dbReference type="ARBA" id="ARBA00001928"/>
    </source>
</evidence>
<evidence type="ECO:0000256" key="11">
    <source>
        <dbReference type="ARBA" id="ARBA00024326"/>
    </source>
</evidence>
<keyword evidence="10" id="KW-0670">Pyruvate</keyword>
<comment type="pathway">
    <text evidence="2">Lipid metabolism.</text>
</comment>
<dbReference type="STRING" id="1036612.A0A1L9TB65"/>
<dbReference type="PANTHER" id="PTHR10067">
    <property type="entry name" value="PHOSPHATIDYLSERINE DECARBOXYLASE"/>
    <property type="match status" value="1"/>
</dbReference>
<dbReference type="Pfam" id="PF02666">
    <property type="entry name" value="PS_Dcarbxylase"/>
    <property type="match status" value="1"/>
</dbReference>
<evidence type="ECO:0000256" key="8">
    <source>
        <dbReference type="ARBA" id="ARBA00023239"/>
    </source>
</evidence>
<dbReference type="GO" id="GO:0006646">
    <property type="term" value="P:phosphatidylethanolamine biosynthetic process"/>
    <property type="evidence" value="ECO:0007669"/>
    <property type="project" value="UniProtKB-UniPathway"/>
</dbReference>
<gene>
    <name evidence="12" type="ORF">ASPSYDRAFT_156712</name>
</gene>
<dbReference type="VEuPathDB" id="FungiDB:ASPSYDRAFT_156712"/>
<reference evidence="13" key="1">
    <citation type="journal article" date="2017" name="Genome Biol.">
        <title>Comparative genomics reveals high biological diversity and specific adaptations in the industrially and medically important fungal genus Aspergillus.</title>
        <authorList>
            <person name="de Vries R.P."/>
            <person name="Riley R."/>
            <person name="Wiebenga A."/>
            <person name="Aguilar-Osorio G."/>
            <person name="Amillis S."/>
            <person name="Uchima C.A."/>
            <person name="Anderluh G."/>
            <person name="Asadollahi M."/>
            <person name="Askin M."/>
            <person name="Barry K."/>
            <person name="Battaglia E."/>
            <person name="Bayram O."/>
            <person name="Benocci T."/>
            <person name="Braus-Stromeyer S.A."/>
            <person name="Caldana C."/>
            <person name="Canovas D."/>
            <person name="Cerqueira G.C."/>
            <person name="Chen F."/>
            <person name="Chen W."/>
            <person name="Choi C."/>
            <person name="Clum A."/>
            <person name="Dos Santos R.A."/>
            <person name="Damasio A.R."/>
            <person name="Diallinas G."/>
            <person name="Emri T."/>
            <person name="Fekete E."/>
            <person name="Flipphi M."/>
            <person name="Freyberg S."/>
            <person name="Gallo A."/>
            <person name="Gournas C."/>
            <person name="Habgood R."/>
            <person name="Hainaut M."/>
            <person name="Harispe M.L."/>
            <person name="Henrissat B."/>
            <person name="Hilden K.S."/>
            <person name="Hope R."/>
            <person name="Hossain A."/>
            <person name="Karabika E."/>
            <person name="Karaffa L."/>
            <person name="Karanyi Z."/>
            <person name="Krasevec N."/>
            <person name="Kuo A."/>
            <person name="Kusch H."/>
            <person name="LaButti K."/>
            <person name="Lagendijk E.L."/>
            <person name="Lapidus A."/>
            <person name="Levasseur A."/>
            <person name="Lindquist E."/>
            <person name="Lipzen A."/>
            <person name="Logrieco A.F."/>
            <person name="MacCabe A."/>
            <person name="Maekelae M.R."/>
            <person name="Malavazi I."/>
            <person name="Melin P."/>
            <person name="Meyer V."/>
            <person name="Mielnichuk N."/>
            <person name="Miskei M."/>
            <person name="Molnar A.P."/>
            <person name="Mule G."/>
            <person name="Ngan C.Y."/>
            <person name="Orejas M."/>
            <person name="Orosz E."/>
            <person name="Ouedraogo J.P."/>
            <person name="Overkamp K.M."/>
            <person name="Park H.-S."/>
            <person name="Perrone G."/>
            <person name="Piumi F."/>
            <person name="Punt P.J."/>
            <person name="Ram A.F."/>
            <person name="Ramon A."/>
            <person name="Rauscher S."/>
            <person name="Record E."/>
            <person name="Riano-Pachon D.M."/>
            <person name="Robert V."/>
            <person name="Roehrig J."/>
            <person name="Ruller R."/>
            <person name="Salamov A."/>
            <person name="Salih N.S."/>
            <person name="Samson R.A."/>
            <person name="Sandor E."/>
            <person name="Sanguinetti M."/>
            <person name="Schuetze T."/>
            <person name="Sepcic K."/>
            <person name="Shelest E."/>
            <person name="Sherlock G."/>
            <person name="Sophianopoulou V."/>
            <person name="Squina F.M."/>
            <person name="Sun H."/>
            <person name="Susca A."/>
            <person name="Todd R.B."/>
            <person name="Tsang A."/>
            <person name="Unkles S.E."/>
            <person name="van de Wiele N."/>
            <person name="van Rossen-Uffink D."/>
            <person name="Oliveira J.V."/>
            <person name="Vesth T.C."/>
            <person name="Visser J."/>
            <person name="Yu J.-H."/>
            <person name="Zhou M."/>
            <person name="Andersen M.R."/>
            <person name="Archer D.B."/>
            <person name="Baker S.E."/>
            <person name="Benoit I."/>
            <person name="Brakhage A.A."/>
            <person name="Braus G.H."/>
            <person name="Fischer R."/>
            <person name="Frisvad J.C."/>
            <person name="Goldman G.H."/>
            <person name="Houbraken J."/>
            <person name="Oakley B."/>
            <person name="Pocsi I."/>
            <person name="Scazzocchio C."/>
            <person name="Seiboth B."/>
            <person name="vanKuyk P.A."/>
            <person name="Wortman J."/>
            <person name="Dyer P.S."/>
            <person name="Grigoriev I.V."/>
        </authorList>
    </citation>
    <scope>NUCLEOTIDE SEQUENCE [LARGE SCALE GENOMIC DNA]</scope>
    <source>
        <strain evidence="13">CBS 593.65</strain>
    </source>
</reference>
<dbReference type="EMBL" id="KV878590">
    <property type="protein sequence ID" value="OJJ56670.1"/>
    <property type="molecule type" value="Genomic_DNA"/>
</dbReference>
<evidence type="ECO:0000313" key="13">
    <source>
        <dbReference type="Proteomes" id="UP000184356"/>
    </source>
</evidence>
<dbReference type="AlphaFoldDB" id="A0A1L9TB65"/>
<evidence type="ECO:0000256" key="10">
    <source>
        <dbReference type="ARBA" id="ARBA00023317"/>
    </source>
</evidence>
<evidence type="ECO:0000256" key="4">
    <source>
        <dbReference type="ARBA" id="ARBA00022516"/>
    </source>
</evidence>
<keyword evidence="6" id="KW-0443">Lipid metabolism</keyword>
<dbReference type="RefSeq" id="XP_040700476.1">
    <property type="nucleotide sequence ID" value="XM_040842581.1"/>
</dbReference>
<evidence type="ECO:0000256" key="3">
    <source>
        <dbReference type="ARBA" id="ARBA00012243"/>
    </source>
</evidence>
<dbReference type="Proteomes" id="UP000184356">
    <property type="component" value="Unassembled WGS sequence"/>
</dbReference>
<keyword evidence="9" id="KW-1208">Phospholipid metabolism</keyword>
<keyword evidence="7" id="KW-0594">Phospholipid biosynthesis</keyword>
<accession>A0A1L9TB65</accession>
<dbReference type="OrthoDB" id="5973539at2759"/>
<evidence type="ECO:0000256" key="5">
    <source>
        <dbReference type="ARBA" id="ARBA00022793"/>
    </source>
</evidence>
<dbReference type="PANTHER" id="PTHR10067:SF11">
    <property type="entry name" value="PHOSPHATIDYLSERINE DECARBOXYLASE"/>
    <property type="match status" value="1"/>
</dbReference>
<evidence type="ECO:0000256" key="2">
    <source>
        <dbReference type="ARBA" id="ARBA00005189"/>
    </source>
</evidence>
<organism evidence="12 13">
    <name type="scientific">Aspergillus sydowii CBS 593.65</name>
    <dbReference type="NCBI Taxonomy" id="1036612"/>
    <lineage>
        <taxon>Eukaryota</taxon>
        <taxon>Fungi</taxon>
        <taxon>Dikarya</taxon>
        <taxon>Ascomycota</taxon>
        <taxon>Pezizomycotina</taxon>
        <taxon>Eurotiomycetes</taxon>
        <taxon>Eurotiomycetidae</taxon>
        <taxon>Eurotiales</taxon>
        <taxon>Aspergillaceae</taxon>
        <taxon>Aspergillus</taxon>
        <taxon>Aspergillus subgen. Nidulantes</taxon>
    </lineage>
</organism>
<keyword evidence="4" id="KW-0444">Lipid biosynthesis</keyword>
<dbReference type="UniPathway" id="UPA00558"/>
<comment type="pathway">
    <text evidence="11">Phospholipid metabolism; phosphatidylethanolamine biosynthesis.</text>
</comment>
<keyword evidence="13" id="KW-1185">Reference proteome</keyword>
<dbReference type="NCBIfam" id="TIGR00163">
    <property type="entry name" value="PS_decarb"/>
    <property type="match status" value="1"/>
</dbReference>
<dbReference type="GO" id="GO:0004609">
    <property type="term" value="F:phosphatidylserine decarboxylase activity"/>
    <property type="evidence" value="ECO:0007669"/>
    <property type="project" value="UniProtKB-EC"/>
</dbReference>
<protein>
    <recommendedName>
        <fullName evidence="3">phosphatidylserine decarboxylase</fullName>
        <ecNumber evidence="3">4.1.1.65</ecNumber>
    </recommendedName>
</protein>
<dbReference type="EC" id="4.1.1.65" evidence="3"/>
<evidence type="ECO:0000256" key="9">
    <source>
        <dbReference type="ARBA" id="ARBA00023264"/>
    </source>
</evidence>
<evidence type="ECO:0000256" key="7">
    <source>
        <dbReference type="ARBA" id="ARBA00023209"/>
    </source>
</evidence>
<evidence type="ECO:0000256" key="6">
    <source>
        <dbReference type="ARBA" id="ARBA00023098"/>
    </source>
</evidence>
<dbReference type="InterPro" id="IPR033177">
    <property type="entry name" value="PSD-B"/>
</dbReference>
<proteinExistence type="predicted"/>
<dbReference type="GeneID" id="63758654"/>
<name>A0A1L9TB65_9EURO</name>
<evidence type="ECO:0000313" key="12">
    <source>
        <dbReference type="EMBL" id="OJJ56670.1"/>
    </source>
</evidence>
<sequence length="337" mass="38140">MGILGILHAALDYLLTWVKLIQNREVGWLTINRKTGEYMREQQPLGKKLKLLLLFNPLTTWLDTTHAMRLYMHNSAIKEGKKEATPGSAKRIREFISSYHINMDDFEPSDPSAYETFEDFFIRHHKPGSRPIHEQNDPKSAVVVADSRLVVYGEVAESRKIWIKGVDFSITNLVMDRHLGPQFKDGSVASFRLSPQDYHRYHSPVTGKIKAYRSMPGDYYEVDPLALRSGVDILTRNARDYVVIETEEFGDVLFVAIGASQVGTVEYVSLIHEKWQKPGAKVTKGDELGIFQFGGSSIIVAFQRDKIQFDEDLIRPSKHAVAVDVEVGMSLGRAVKS</sequence>